<proteinExistence type="inferred from homology"/>
<dbReference type="Gene3D" id="1.20.1600.10">
    <property type="entry name" value="Outer membrane efflux proteins (OEP)"/>
    <property type="match status" value="1"/>
</dbReference>
<name>A0A7W6CF07_9SPHN</name>
<keyword evidence="3" id="KW-1185">Reference proteome</keyword>
<dbReference type="InterPro" id="IPR003423">
    <property type="entry name" value="OMP_efflux"/>
</dbReference>
<dbReference type="InterPro" id="IPR010131">
    <property type="entry name" value="MdtP/NodT-like"/>
</dbReference>
<comment type="caution">
    <text evidence="2">The sequence shown here is derived from an EMBL/GenBank/DDBJ whole genome shotgun (WGS) entry which is preliminary data.</text>
</comment>
<protein>
    <submittedName>
        <fullName evidence="2">Cobalt-zinc-cadmium efflux system outer membrane protein</fullName>
    </submittedName>
</protein>
<evidence type="ECO:0000313" key="3">
    <source>
        <dbReference type="Proteomes" id="UP000548867"/>
    </source>
</evidence>
<gene>
    <name evidence="2" type="ORF">GGR38_002273</name>
</gene>
<reference evidence="2 3" key="1">
    <citation type="submission" date="2020-08" db="EMBL/GenBank/DDBJ databases">
        <title>Genomic Encyclopedia of Type Strains, Phase IV (KMG-IV): sequencing the most valuable type-strain genomes for metagenomic binning, comparative biology and taxonomic classification.</title>
        <authorList>
            <person name="Goeker M."/>
        </authorList>
    </citation>
    <scope>NUCLEOTIDE SEQUENCE [LARGE SCALE GENOMIC DNA]</scope>
    <source>
        <strain evidence="2 3">DSM 27057</strain>
    </source>
</reference>
<organism evidence="2 3">
    <name type="scientific">Novosphingobium sediminicola</name>
    <dbReference type="NCBI Taxonomy" id="563162"/>
    <lineage>
        <taxon>Bacteria</taxon>
        <taxon>Pseudomonadati</taxon>
        <taxon>Pseudomonadota</taxon>
        <taxon>Alphaproteobacteria</taxon>
        <taxon>Sphingomonadales</taxon>
        <taxon>Sphingomonadaceae</taxon>
        <taxon>Novosphingobium</taxon>
    </lineage>
</organism>
<dbReference type="Proteomes" id="UP000548867">
    <property type="component" value="Unassembled WGS sequence"/>
</dbReference>
<dbReference type="EMBL" id="JACIDX010000008">
    <property type="protein sequence ID" value="MBB3955319.1"/>
    <property type="molecule type" value="Genomic_DNA"/>
</dbReference>
<dbReference type="SUPFAM" id="SSF56954">
    <property type="entry name" value="Outer membrane efflux proteins (OEP)"/>
    <property type="match status" value="1"/>
</dbReference>
<sequence length="402" mass="44041">MLFLLSGGNAIAQENYTLDHLEQLAQDTNPALQAAQRDVAIARSEVSTARALPNPTVEFMTGPMRYKPVASGISGTATSYSLSQPLDLPFSRTPRIEAARAGLAASEAGFAGQVTNWLANLRMAYYDLLRRSAEQVVAEEDVGIVRSVQQKVSFSVKQGETAKFEAIRTEAELLNVQKTAAAAALRVQQARSQLRMLVGPALPENFTVTGRLQALPKLPPFDELVEQVARTNPDLVQARAQQDQARYRLRTEEALRLPQIALRAERSGDAEQDQTRFGVSLTVPIWDRRKGPVAAAEAQLSKSTLGLEAREYAVRQELVIAYKQYEIAQNTVAALEGGVVSQAQSALKVAEAAYRFGERGLIDVLDAQRVFRAARADLINSRFDLAVALVEIQRLNSNLAQR</sequence>
<comment type="similarity">
    <text evidence="1">Belongs to the outer membrane factor (OMF) (TC 1.B.17) family.</text>
</comment>
<evidence type="ECO:0000256" key="1">
    <source>
        <dbReference type="ARBA" id="ARBA00007613"/>
    </source>
</evidence>
<dbReference type="AlphaFoldDB" id="A0A7W6CF07"/>
<dbReference type="PANTHER" id="PTHR30203:SF24">
    <property type="entry name" value="BLR4935 PROTEIN"/>
    <property type="match status" value="1"/>
</dbReference>
<dbReference type="PANTHER" id="PTHR30203">
    <property type="entry name" value="OUTER MEMBRANE CATION EFFLUX PROTEIN"/>
    <property type="match status" value="1"/>
</dbReference>
<evidence type="ECO:0000313" key="2">
    <source>
        <dbReference type="EMBL" id="MBB3955319.1"/>
    </source>
</evidence>
<dbReference type="GO" id="GO:0015562">
    <property type="term" value="F:efflux transmembrane transporter activity"/>
    <property type="evidence" value="ECO:0007669"/>
    <property type="project" value="InterPro"/>
</dbReference>
<dbReference type="Pfam" id="PF02321">
    <property type="entry name" value="OEP"/>
    <property type="match status" value="2"/>
</dbReference>
<accession>A0A7W6CF07</accession>